<protein>
    <submittedName>
        <fullName evidence="1">F-box domain-containing protein</fullName>
    </submittedName>
</protein>
<sequence>MSASTLSDELVLGICECLTDADLLSLATVSKHIHDIALMTHLGRHGITETDIQAGSFQCTSGAVCALRTARFITKIEALTIQFQSRARLGWDIAALAGLARRVPPIKSVDLEWGPLVGIDLRARKSALAHLFLDLVSHRSQPAIIVCPKRISVVRPQQPIRRRLLARLRVRGPRYESEPNIEKAELLQAFPTPPLKAALRMSIRVFPGSGSLVVLFPEVTEYMHFPLDIRPAEVTLLLLHSNLPVVKVCSMDDTCAISDPALHPFICRHQTLRWLYLGGDPADETMETDPILPLPSGSLPQLEGIHGSAYLLSWVLASLQNSPNLVYATIQLYLRPGTRDYYRTALCGLALRPTTRWLTCQFTGWAPWNTPDFAAPNAPERTLSHVTDLYLEFRVPSKLPQAAVLIEWLQLFDGLHQVAFYQVSSSSSKKLRIVLQKKFPNITFSMHTYPLR</sequence>
<evidence type="ECO:0000313" key="1">
    <source>
        <dbReference type="EMBL" id="KAF7364250.1"/>
    </source>
</evidence>
<reference evidence="1" key="1">
    <citation type="submission" date="2020-05" db="EMBL/GenBank/DDBJ databases">
        <title>Mycena genomes resolve the evolution of fungal bioluminescence.</title>
        <authorList>
            <person name="Tsai I.J."/>
        </authorList>
    </citation>
    <scope>NUCLEOTIDE SEQUENCE</scope>
    <source>
        <strain evidence="1">160909Yilan</strain>
    </source>
</reference>
<organism evidence="1 2">
    <name type="scientific">Mycena sanguinolenta</name>
    <dbReference type="NCBI Taxonomy" id="230812"/>
    <lineage>
        <taxon>Eukaryota</taxon>
        <taxon>Fungi</taxon>
        <taxon>Dikarya</taxon>
        <taxon>Basidiomycota</taxon>
        <taxon>Agaricomycotina</taxon>
        <taxon>Agaricomycetes</taxon>
        <taxon>Agaricomycetidae</taxon>
        <taxon>Agaricales</taxon>
        <taxon>Marasmiineae</taxon>
        <taxon>Mycenaceae</taxon>
        <taxon>Mycena</taxon>
    </lineage>
</organism>
<keyword evidence="2" id="KW-1185">Reference proteome</keyword>
<proteinExistence type="predicted"/>
<evidence type="ECO:0000313" key="2">
    <source>
        <dbReference type="Proteomes" id="UP000623467"/>
    </source>
</evidence>
<comment type="caution">
    <text evidence="1">The sequence shown here is derived from an EMBL/GenBank/DDBJ whole genome shotgun (WGS) entry which is preliminary data.</text>
</comment>
<dbReference type="CDD" id="cd09917">
    <property type="entry name" value="F-box_SF"/>
    <property type="match status" value="1"/>
</dbReference>
<name>A0A8H6YUS2_9AGAR</name>
<dbReference type="AlphaFoldDB" id="A0A8H6YUS2"/>
<dbReference type="EMBL" id="JACAZH010000007">
    <property type="protein sequence ID" value="KAF7364250.1"/>
    <property type="molecule type" value="Genomic_DNA"/>
</dbReference>
<gene>
    <name evidence="1" type="ORF">MSAN_01084800</name>
</gene>
<accession>A0A8H6YUS2</accession>
<dbReference type="Proteomes" id="UP000623467">
    <property type="component" value="Unassembled WGS sequence"/>
</dbReference>